<dbReference type="Proteomes" id="UP001064489">
    <property type="component" value="Chromosome 12"/>
</dbReference>
<reference evidence="3" key="2">
    <citation type="submission" date="2023-02" db="EMBL/GenBank/DDBJ databases">
        <authorList>
            <person name="Swenson N.G."/>
            <person name="Wegrzyn J.L."/>
            <person name="Mcevoy S.L."/>
        </authorList>
    </citation>
    <scope>NUCLEOTIDE SEQUENCE</scope>
    <source>
        <strain evidence="3">91603</strain>
        <tissue evidence="3">Leaf</tissue>
    </source>
</reference>
<feature type="region of interest" description="Disordered" evidence="2">
    <location>
        <begin position="248"/>
        <end position="272"/>
    </location>
</feature>
<proteinExistence type="predicted"/>
<dbReference type="PANTHER" id="PTHR34835">
    <property type="entry name" value="OS07G0283600 PROTEIN-RELATED"/>
    <property type="match status" value="1"/>
</dbReference>
<evidence type="ECO:0000256" key="1">
    <source>
        <dbReference type="SAM" id="Coils"/>
    </source>
</evidence>
<feature type="compositionally biased region" description="Basic and acidic residues" evidence="2">
    <location>
        <begin position="248"/>
        <end position="262"/>
    </location>
</feature>
<dbReference type="EMBL" id="JAJSOW010000107">
    <property type="protein sequence ID" value="KAI9156695.1"/>
    <property type="molecule type" value="Genomic_DNA"/>
</dbReference>
<gene>
    <name evidence="3" type="ORF">LWI28_010743</name>
</gene>
<feature type="coiled-coil region" evidence="1">
    <location>
        <begin position="193"/>
        <end position="220"/>
    </location>
</feature>
<accession>A0AAD5I9B6</accession>
<dbReference type="AlphaFoldDB" id="A0AAD5I9B6"/>
<comment type="caution">
    <text evidence="3">The sequence shown here is derived from an EMBL/GenBank/DDBJ whole genome shotgun (WGS) entry which is preliminary data.</text>
</comment>
<name>A0AAD5I9B6_ACENE</name>
<evidence type="ECO:0000256" key="2">
    <source>
        <dbReference type="SAM" id="MobiDB-lite"/>
    </source>
</evidence>
<evidence type="ECO:0000313" key="4">
    <source>
        <dbReference type="Proteomes" id="UP001064489"/>
    </source>
</evidence>
<keyword evidence="1" id="KW-0175">Coiled coil</keyword>
<protein>
    <submittedName>
        <fullName evidence="3">Uncharacterized protein</fullName>
    </submittedName>
</protein>
<organism evidence="3 4">
    <name type="scientific">Acer negundo</name>
    <name type="common">Box elder</name>
    <dbReference type="NCBI Taxonomy" id="4023"/>
    <lineage>
        <taxon>Eukaryota</taxon>
        <taxon>Viridiplantae</taxon>
        <taxon>Streptophyta</taxon>
        <taxon>Embryophyta</taxon>
        <taxon>Tracheophyta</taxon>
        <taxon>Spermatophyta</taxon>
        <taxon>Magnoliopsida</taxon>
        <taxon>eudicotyledons</taxon>
        <taxon>Gunneridae</taxon>
        <taxon>Pentapetalae</taxon>
        <taxon>rosids</taxon>
        <taxon>malvids</taxon>
        <taxon>Sapindales</taxon>
        <taxon>Sapindaceae</taxon>
        <taxon>Hippocastanoideae</taxon>
        <taxon>Acereae</taxon>
        <taxon>Acer</taxon>
    </lineage>
</organism>
<reference evidence="3" key="1">
    <citation type="journal article" date="2022" name="Plant J.">
        <title>Strategies of tolerance reflected in two North American maple genomes.</title>
        <authorList>
            <person name="McEvoy S.L."/>
            <person name="Sezen U.U."/>
            <person name="Trouern-Trend A."/>
            <person name="McMahon S.M."/>
            <person name="Schaberg P.G."/>
            <person name="Yang J."/>
            <person name="Wegrzyn J.L."/>
            <person name="Swenson N.G."/>
        </authorList>
    </citation>
    <scope>NUCLEOTIDE SEQUENCE</scope>
    <source>
        <strain evidence="3">91603</strain>
    </source>
</reference>
<keyword evidence="4" id="KW-1185">Reference proteome</keyword>
<evidence type="ECO:0000313" key="3">
    <source>
        <dbReference type="EMBL" id="KAI9156695.1"/>
    </source>
</evidence>
<sequence>MLNCGFLRRELFAWLVNKFDTTTLSIELHGKSFKLDPSIFSHVMGISDRGDTMYIDGAIPDIWRTKFSITNRGIKLLYLEGLLKNNKTGDDDFKVTFCLHMLGTVLAPAAGEYVDARYLNVLAHVGNIKGKNWARWCFDQLVISIEKFQSKSARYISGCVLFLEVSMNEYTPLAAPSDNSDKAKHEIPNDDVFHMVLKEIQQLRKEHADLKHKVDGLYETIIVNKDDEAIRLKEKVDILYGKINHPYDTKPKDTSDHKKEQHTPLPNFPSMETYVSPPTQRHIVEVSSKDSLVKSQYPMRKHSPTPSWENESVPTVKDCALDDDYLFGHNTIPRLIDEEKRTIIAKGYEDQPSSSMNVIKKTRTLKIRKPSRYKLSPYQSDHRLRKPSMFQYDPFHLSVSQNSLDAQIIEYVYSEDLPQSIFH</sequence>